<proteinExistence type="predicted"/>
<sequence length="315" mass="35976">MSQLISWVGNLIRSQPSIHIPETVILVITTHGIIKLQHKYDYNYTLDDIPKYTIPSNMTVYKATSVPPGTCNFVNTDTTKDFLQKIAGHNPKLDTITNDNELLSEMRTIIRTYQGSQEEFTINIRKDISIQKKIGADYDNESEDFLNAYEQGGVVSKYESGSKMLNKTYLRDNVESHQYYDWQIIGANIRGQPDLVPIIQGKKSHYGKSDLIDMEQIIDFLKTRGAKRIIIFDLACSNYRSVQINEDTGEYIMDSDSNYEIPQLVDSGISDRTLRLLRTSLLKEGLHGGRKRKSKKAKGKKMTKRKKTIRTPANI</sequence>
<evidence type="ECO:0000313" key="2">
    <source>
        <dbReference type="EMBL" id="QHT18901.1"/>
    </source>
</evidence>
<feature type="region of interest" description="Disordered" evidence="1">
    <location>
        <begin position="286"/>
        <end position="315"/>
    </location>
</feature>
<dbReference type="EMBL" id="MN739660">
    <property type="protein sequence ID" value="QHT18901.1"/>
    <property type="molecule type" value="Genomic_DNA"/>
</dbReference>
<protein>
    <submittedName>
        <fullName evidence="2">Uncharacterized protein</fullName>
    </submittedName>
</protein>
<reference evidence="2" key="1">
    <citation type="journal article" date="2020" name="Nature">
        <title>Giant virus diversity and host interactions through global metagenomics.</title>
        <authorList>
            <person name="Schulz F."/>
            <person name="Roux S."/>
            <person name="Paez-Espino D."/>
            <person name="Jungbluth S."/>
            <person name="Walsh D.A."/>
            <person name="Denef V.J."/>
            <person name="McMahon K.D."/>
            <person name="Konstantinidis K.T."/>
            <person name="Eloe-Fadrosh E.A."/>
            <person name="Kyrpides N.C."/>
            <person name="Woyke T."/>
        </authorList>
    </citation>
    <scope>NUCLEOTIDE SEQUENCE</scope>
    <source>
        <strain evidence="2">GVMAG-M-3300023174-49</strain>
    </source>
</reference>
<dbReference type="AlphaFoldDB" id="A0A6C0DR74"/>
<organism evidence="2">
    <name type="scientific">viral metagenome</name>
    <dbReference type="NCBI Taxonomy" id="1070528"/>
    <lineage>
        <taxon>unclassified sequences</taxon>
        <taxon>metagenomes</taxon>
        <taxon>organismal metagenomes</taxon>
    </lineage>
</organism>
<accession>A0A6C0DR74</accession>
<feature type="compositionally biased region" description="Basic residues" evidence="1">
    <location>
        <begin position="288"/>
        <end position="309"/>
    </location>
</feature>
<name>A0A6C0DR74_9ZZZZ</name>
<evidence type="ECO:0000256" key="1">
    <source>
        <dbReference type="SAM" id="MobiDB-lite"/>
    </source>
</evidence>